<accession>A0ABR2E8I8</accession>
<protein>
    <submittedName>
        <fullName evidence="1">Uncharacterized protein</fullName>
    </submittedName>
</protein>
<name>A0ABR2E8I8_9ROSI</name>
<organism evidence="1 2">
    <name type="scientific">Hibiscus sabdariffa</name>
    <name type="common">roselle</name>
    <dbReference type="NCBI Taxonomy" id="183260"/>
    <lineage>
        <taxon>Eukaryota</taxon>
        <taxon>Viridiplantae</taxon>
        <taxon>Streptophyta</taxon>
        <taxon>Embryophyta</taxon>
        <taxon>Tracheophyta</taxon>
        <taxon>Spermatophyta</taxon>
        <taxon>Magnoliopsida</taxon>
        <taxon>eudicotyledons</taxon>
        <taxon>Gunneridae</taxon>
        <taxon>Pentapetalae</taxon>
        <taxon>rosids</taxon>
        <taxon>malvids</taxon>
        <taxon>Malvales</taxon>
        <taxon>Malvaceae</taxon>
        <taxon>Malvoideae</taxon>
        <taxon>Hibiscus</taxon>
    </lineage>
</organism>
<dbReference type="Proteomes" id="UP001472677">
    <property type="component" value="Unassembled WGS sequence"/>
</dbReference>
<evidence type="ECO:0000313" key="2">
    <source>
        <dbReference type="Proteomes" id="UP001472677"/>
    </source>
</evidence>
<reference evidence="1 2" key="1">
    <citation type="journal article" date="2024" name="G3 (Bethesda)">
        <title>Genome assembly of Hibiscus sabdariffa L. provides insights into metabolisms of medicinal natural products.</title>
        <authorList>
            <person name="Kim T."/>
        </authorList>
    </citation>
    <scope>NUCLEOTIDE SEQUENCE [LARGE SCALE GENOMIC DNA]</scope>
    <source>
        <strain evidence="1">TK-2024</strain>
        <tissue evidence="1">Old leaves</tissue>
    </source>
</reference>
<comment type="caution">
    <text evidence="1">The sequence shown here is derived from an EMBL/GenBank/DDBJ whole genome shotgun (WGS) entry which is preliminary data.</text>
</comment>
<proteinExistence type="predicted"/>
<sequence length="123" mass="13526">MLKASDPGSFLEFLEMVVQETKASSGIIYNSSEDLEGEFLTKNFYLLSDPNFSHRSFPQVYIFQLLPVAYCLTTRPAYLGGSLGTGQQQQQAALVGGDSTRVSAVQGSKWLELLPNGFPRNGR</sequence>
<keyword evidence="2" id="KW-1185">Reference proteome</keyword>
<dbReference type="EMBL" id="JBBPBM010000020">
    <property type="protein sequence ID" value="KAK8552833.1"/>
    <property type="molecule type" value="Genomic_DNA"/>
</dbReference>
<evidence type="ECO:0000313" key="1">
    <source>
        <dbReference type="EMBL" id="KAK8552833.1"/>
    </source>
</evidence>
<gene>
    <name evidence="1" type="ORF">V6N12_041407</name>
</gene>